<dbReference type="AlphaFoldDB" id="A0A803LIX7"/>
<evidence type="ECO:0000256" key="2">
    <source>
        <dbReference type="ARBA" id="ARBA00009993"/>
    </source>
</evidence>
<evidence type="ECO:0000256" key="3">
    <source>
        <dbReference type="ARBA" id="ARBA00022786"/>
    </source>
</evidence>
<reference evidence="7" key="2">
    <citation type="submission" date="2021-03" db="UniProtKB">
        <authorList>
            <consortium name="EnsemblPlants"/>
        </authorList>
    </citation>
    <scope>IDENTIFICATION</scope>
</reference>
<dbReference type="EnsemblPlants" id="AUR62013924-RA">
    <property type="protein sequence ID" value="AUR62013924-RA:cds"/>
    <property type="gene ID" value="AUR62013924"/>
</dbReference>
<dbReference type="InterPro" id="IPR036296">
    <property type="entry name" value="SKP1-like_dim_sf"/>
</dbReference>
<comment type="pathway">
    <text evidence="1">Protein modification; protein ubiquitination.</text>
</comment>
<keyword evidence="8" id="KW-1185">Reference proteome</keyword>
<reference evidence="7" key="1">
    <citation type="journal article" date="2017" name="Nature">
        <title>The genome of Chenopodium quinoa.</title>
        <authorList>
            <person name="Jarvis D.E."/>
            <person name="Ho Y.S."/>
            <person name="Lightfoot D.J."/>
            <person name="Schmoeckel S.M."/>
            <person name="Li B."/>
            <person name="Borm T.J.A."/>
            <person name="Ohyanagi H."/>
            <person name="Mineta K."/>
            <person name="Michell C.T."/>
            <person name="Saber N."/>
            <person name="Kharbatia N.M."/>
            <person name="Rupper R.R."/>
            <person name="Sharp A.R."/>
            <person name="Dally N."/>
            <person name="Boughton B.A."/>
            <person name="Woo Y.H."/>
            <person name="Gao G."/>
            <person name="Schijlen E.G.W.M."/>
            <person name="Guo X."/>
            <person name="Momin A.A."/>
            <person name="Negrao S."/>
            <person name="Al-Babili S."/>
            <person name="Gehring C."/>
            <person name="Roessner U."/>
            <person name="Jung C."/>
            <person name="Murphy K."/>
            <person name="Arold S.T."/>
            <person name="Gojobori T."/>
            <person name="van der Linden C.G."/>
            <person name="van Loo E.N."/>
            <person name="Jellen E.N."/>
            <person name="Maughan P.J."/>
            <person name="Tester M."/>
        </authorList>
    </citation>
    <scope>NUCLEOTIDE SEQUENCE [LARGE SCALE GENOMIC DNA]</scope>
    <source>
        <strain evidence="7">cv. PI 614886</strain>
    </source>
</reference>
<dbReference type="SUPFAM" id="SSF81382">
    <property type="entry name" value="Skp1 dimerisation domain-like"/>
    <property type="match status" value="1"/>
</dbReference>
<dbReference type="SMART" id="SM00512">
    <property type="entry name" value="Skp1"/>
    <property type="match status" value="1"/>
</dbReference>
<dbReference type="Pfam" id="PF01466">
    <property type="entry name" value="Skp1"/>
    <property type="match status" value="1"/>
</dbReference>
<evidence type="ECO:0000313" key="8">
    <source>
        <dbReference type="Proteomes" id="UP000596660"/>
    </source>
</evidence>
<name>A0A803LIX7_CHEQI</name>
<dbReference type="PANTHER" id="PTHR11165">
    <property type="entry name" value="SKP1"/>
    <property type="match status" value="1"/>
</dbReference>
<dbReference type="Proteomes" id="UP000596660">
    <property type="component" value="Unplaced"/>
</dbReference>
<dbReference type="InterPro" id="IPR011333">
    <property type="entry name" value="SKP1/BTB/POZ_sf"/>
</dbReference>
<organism evidence="7 8">
    <name type="scientific">Chenopodium quinoa</name>
    <name type="common">Quinoa</name>
    <dbReference type="NCBI Taxonomy" id="63459"/>
    <lineage>
        <taxon>Eukaryota</taxon>
        <taxon>Viridiplantae</taxon>
        <taxon>Streptophyta</taxon>
        <taxon>Embryophyta</taxon>
        <taxon>Tracheophyta</taxon>
        <taxon>Spermatophyta</taxon>
        <taxon>Magnoliopsida</taxon>
        <taxon>eudicotyledons</taxon>
        <taxon>Gunneridae</taxon>
        <taxon>Pentapetalae</taxon>
        <taxon>Caryophyllales</taxon>
        <taxon>Chenopodiaceae</taxon>
        <taxon>Chenopodioideae</taxon>
        <taxon>Atripliceae</taxon>
        <taxon>Chenopodium</taxon>
    </lineage>
</organism>
<keyword evidence="3" id="KW-0833">Ubl conjugation pathway</keyword>
<evidence type="ECO:0000259" key="6">
    <source>
        <dbReference type="Pfam" id="PF03931"/>
    </source>
</evidence>
<evidence type="ECO:0000259" key="5">
    <source>
        <dbReference type="Pfam" id="PF01466"/>
    </source>
</evidence>
<protein>
    <submittedName>
        <fullName evidence="7">Uncharacterized protein</fullName>
    </submittedName>
</protein>
<dbReference type="InterPro" id="IPR016072">
    <property type="entry name" value="Skp1_comp_dimer"/>
</dbReference>
<dbReference type="GO" id="GO:0016567">
    <property type="term" value="P:protein ubiquitination"/>
    <property type="evidence" value="ECO:0007669"/>
    <property type="project" value="UniProtKB-UniPathway"/>
</dbReference>
<comment type="similarity">
    <text evidence="2">Belongs to the SKP1 family.</text>
</comment>
<dbReference type="InterPro" id="IPR001232">
    <property type="entry name" value="SKP1-like"/>
</dbReference>
<dbReference type="CDD" id="cd18322">
    <property type="entry name" value="BTB_POZ_SKP1"/>
    <property type="match status" value="1"/>
</dbReference>
<accession>A0A803LIX7</accession>
<dbReference type="InterPro" id="IPR016897">
    <property type="entry name" value="SKP1"/>
</dbReference>
<dbReference type="GO" id="GO:0009867">
    <property type="term" value="P:jasmonic acid mediated signaling pathway"/>
    <property type="evidence" value="ECO:0007669"/>
    <property type="project" value="UniProtKB-ARBA"/>
</dbReference>
<evidence type="ECO:0000256" key="1">
    <source>
        <dbReference type="ARBA" id="ARBA00004906"/>
    </source>
</evidence>
<dbReference type="InterPro" id="IPR016073">
    <property type="entry name" value="Skp1_comp_POZ"/>
</dbReference>
<dbReference type="Gene3D" id="3.30.710.10">
    <property type="entry name" value="Potassium Channel Kv1.1, Chain A"/>
    <property type="match status" value="1"/>
</dbReference>
<dbReference type="UniPathway" id="UPA00143"/>
<dbReference type="GO" id="GO:0006511">
    <property type="term" value="P:ubiquitin-dependent protein catabolic process"/>
    <property type="evidence" value="ECO:0007669"/>
    <property type="project" value="InterPro"/>
</dbReference>
<evidence type="ECO:0000313" key="7">
    <source>
        <dbReference type="EnsemblPlants" id="AUR62013924-RA:cds"/>
    </source>
</evidence>
<sequence length="322" mass="35961">MIEDLGDSTDPIPLHNVTSKILAKVIEYCNKHAVADNSESVIQSDVELKQWEKDFLNAANYMDIKGLLDLTCQCVANMIKGKTPEEIRKTFYIKNDFTPEEEEEVRRENQWAFEEATLSAGIAYICEASDGTWIEGISRGWVNVTWKLLLLGVSRTGYPVQFTGPGPKIDCTGYPDLGPGPGIGCTGSRNFGIDPGTGEERRGRHRHRLHHGGSEAAARKRGEGRRQRRTAGQIREIQRTYRCYRCECGTVLERDTETATARLRLVGVAAHPVSEPVPTGSEILDPVPELVRPVPSLDLLGSNRFRARYEIGLLLCRSFDFL</sequence>
<dbReference type="Gramene" id="AUR62013924-RA">
    <property type="protein sequence ID" value="AUR62013924-RA:cds"/>
    <property type="gene ID" value="AUR62013924"/>
</dbReference>
<proteinExistence type="inferred from homology"/>
<feature type="domain" description="SKP1 component dimerisation" evidence="5">
    <location>
        <begin position="65"/>
        <end position="112"/>
    </location>
</feature>
<dbReference type="SUPFAM" id="SSF54695">
    <property type="entry name" value="POZ domain"/>
    <property type="match status" value="1"/>
</dbReference>
<feature type="region of interest" description="Disordered" evidence="4">
    <location>
        <begin position="195"/>
        <end position="231"/>
    </location>
</feature>
<dbReference type="Pfam" id="PF03931">
    <property type="entry name" value="Skp1_POZ"/>
    <property type="match status" value="1"/>
</dbReference>
<feature type="domain" description="SKP1 component POZ" evidence="6">
    <location>
        <begin position="1"/>
        <end position="33"/>
    </location>
</feature>
<evidence type="ECO:0000256" key="4">
    <source>
        <dbReference type="SAM" id="MobiDB-lite"/>
    </source>
</evidence>